<dbReference type="InterPro" id="IPR052228">
    <property type="entry name" value="Sec_Metab_Biosynth_Oxidored"/>
</dbReference>
<dbReference type="PANTHER" id="PTHR47534:SF3">
    <property type="entry name" value="ALCOHOL DEHYDROGENASE-LIKE C-TERMINAL DOMAIN-CONTAINING PROTEIN"/>
    <property type="match status" value="1"/>
</dbReference>
<dbReference type="SUPFAM" id="SSF51735">
    <property type="entry name" value="NAD(P)-binding Rossmann-fold domains"/>
    <property type="match status" value="1"/>
</dbReference>
<protein>
    <recommendedName>
        <fullName evidence="4">NAD(P)-binding protein</fullName>
    </recommendedName>
</protein>
<dbReference type="AlphaFoldDB" id="A0A5C3QBK8"/>
<keyword evidence="3" id="KW-1185">Reference proteome</keyword>
<evidence type="ECO:0000313" key="3">
    <source>
        <dbReference type="Proteomes" id="UP000305067"/>
    </source>
</evidence>
<accession>A0A5C3QBK8</accession>
<dbReference type="EMBL" id="ML178833">
    <property type="protein sequence ID" value="TFK99444.1"/>
    <property type="molecule type" value="Genomic_DNA"/>
</dbReference>
<evidence type="ECO:0000313" key="2">
    <source>
        <dbReference type="EMBL" id="TFK99444.1"/>
    </source>
</evidence>
<evidence type="ECO:0008006" key="4">
    <source>
        <dbReference type="Google" id="ProtNLM"/>
    </source>
</evidence>
<dbReference type="STRING" id="1884261.A0A5C3QBK8"/>
<proteinExistence type="predicted"/>
<dbReference type="Gene3D" id="3.40.50.720">
    <property type="entry name" value="NAD(P)-binding Rossmann-like Domain"/>
    <property type="match status" value="1"/>
</dbReference>
<evidence type="ECO:0000256" key="1">
    <source>
        <dbReference type="ARBA" id="ARBA00023002"/>
    </source>
</evidence>
<dbReference type="InterPro" id="IPR036291">
    <property type="entry name" value="NAD(P)-bd_dom_sf"/>
</dbReference>
<organism evidence="2 3">
    <name type="scientific">Pterulicium gracile</name>
    <dbReference type="NCBI Taxonomy" id="1884261"/>
    <lineage>
        <taxon>Eukaryota</taxon>
        <taxon>Fungi</taxon>
        <taxon>Dikarya</taxon>
        <taxon>Basidiomycota</taxon>
        <taxon>Agaricomycotina</taxon>
        <taxon>Agaricomycetes</taxon>
        <taxon>Agaricomycetidae</taxon>
        <taxon>Agaricales</taxon>
        <taxon>Pleurotineae</taxon>
        <taxon>Pterulaceae</taxon>
        <taxon>Pterulicium</taxon>
    </lineage>
</organism>
<dbReference type="PANTHER" id="PTHR47534">
    <property type="entry name" value="YALI0E05731P"/>
    <property type="match status" value="1"/>
</dbReference>
<keyword evidence="1" id="KW-0560">Oxidoreductase</keyword>
<reference evidence="2 3" key="1">
    <citation type="journal article" date="2019" name="Nat. Ecol. Evol.">
        <title>Megaphylogeny resolves global patterns of mushroom evolution.</title>
        <authorList>
            <person name="Varga T."/>
            <person name="Krizsan K."/>
            <person name="Foldi C."/>
            <person name="Dima B."/>
            <person name="Sanchez-Garcia M."/>
            <person name="Sanchez-Ramirez S."/>
            <person name="Szollosi G.J."/>
            <person name="Szarkandi J.G."/>
            <person name="Papp V."/>
            <person name="Albert L."/>
            <person name="Andreopoulos W."/>
            <person name="Angelini C."/>
            <person name="Antonin V."/>
            <person name="Barry K.W."/>
            <person name="Bougher N.L."/>
            <person name="Buchanan P."/>
            <person name="Buyck B."/>
            <person name="Bense V."/>
            <person name="Catcheside P."/>
            <person name="Chovatia M."/>
            <person name="Cooper J."/>
            <person name="Damon W."/>
            <person name="Desjardin D."/>
            <person name="Finy P."/>
            <person name="Geml J."/>
            <person name="Haridas S."/>
            <person name="Hughes K."/>
            <person name="Justo A."/>
            <person name="Karasinski D."/>
            <person name="Kautmanova I."/>
            <person name="Kiss B."/>
            <person name="Kocsube S."/>
            <person name="Kotiranta H."/>
            <person name="LaButti K.M."/>
            <person name="Lechner B.E."/>
            <person name="Liimatainen K."/>
            <person name="Lipzen A."/>
            <person name="Lukacs Z."/>
            <person name="Mihaltcheva S."/>
            <person name="Morgado L.N."/>
            <person name="Niskanen T."/>
            <person name="Noordeloos M.E."/>
            <person name="Ohm R.A."/>
            <person name="Ortiz-Santana B."/>
            <person name="Ovrebo C."/>
            <person name="Racz N."/>
            <person name="Riley R."/>
            <person name="Savchenko A."/>
            <person name="Shiryaev A."/>
            <person name="Soop K."/>
            <person name="Spirin V."/>
            <person name="Szebenyi C."/>
            <person name="Tomsovsky M."/>
            <person name="Tulloss R.E."/>
            <person name="Uehling J."/>
            <person name="Grigoriev I.V."/>
            <person name="Vagvolgyi C."/>
            <person name="Papp T."/>
            <person name="Martin F.M."/>
            <person name="Miettinen O."/>
            <person name="Hibbett D.S."/>
            <person name="Nagy L.G."/>
        </authorList>
    </citation>
    <scope>NUCLEOTIDE SEQUENCE [LARGE SCALE GENOMIC DNA]</scope>
    <source>
        <strain evidence="2 3">CBS 309.79</strain>
    </source>
</reference>
<sequence>MPSLKDVKAENARYAPGYLPVAVFVGGTSGIGQGMAQAFAKHTNGNAHIVLVGRNEAAADAILASFPTPTSPHAKHEFIQSDISLMANVRATATQLLASLPKINYLVLSTGVMTLDGRTETSEGIDKKLAVHYYARFKLTHELLPLLKKAEEEGEDAKAYSVFSPGYGGPIDVKDLGLKKTYSVRNAALQGVSYMDAAYKEFAARHPSSRLTFTHAHPGGVDSGLLTNSTSRPVRILQTCLGPIIRAAAPLIGIVSVEDAGEYQLYGMLQQTGGLQRVGARGQDIGMEAFYGGDEVVRRKVWQHSVRECRVEESKLA</sequence>
<dbReference type="Proteomes" id="UP000305067">
    <property type="component" value="Unassembled WGS sequence"/>
</dbReference>
<name>A0A5C3QBK8_9AGAR</name>
<dbReference type="InterPro" id="IPR002347">
    <property type="entry name" value="SDR_fam"/>
</dbReference>
<dbReference type="Pfam" id="PF00106">
    <property type="entry name" value="adh_short"/>
    <property type="match status" value="1"/>
</dbReference>
<gene>
    <name evidence="2" type="ORF">BDV98DRAFT_613337</name>
</gene>
<dbReference type="GO" id="GO:0016491">
    <property type="term" value="F:oxidoreductase activity"/>
    <property type="evidence" value="ECO:0007669"/>
    <property type="project" value="UniProtKB-KW"/>
</dbReference>
<dbReference type="OrthoDB" id="2898509at2759"/>